<dbReference type="Ensembl" id="ENSTMTT00000020422.1">
    <property type="protein sequence ID" value="ENSTMTP00000019728.1"/>
    <property type="gene ID" value="ENSTMTG00000014488.1"/>
</dbReference>
<proteinExistence type="predicted"/>
<organism evidence="1 2">
    <name type="scientific">Terrapene triunguis</name>
    <name type="common">Three-toed box turtle</name>
    <dbReference type="NCBI Taxonomy" id="2587831"/>
    <lineage>
        <taxon>Eukaryota</taxon>
        <taxon>Metazoa</taxon>
        <taxon>Chordata</taxon>
        <taxon>Craniata</taxon>
        <taxon>Vertebrata</taxon>
        <taxon>Euteleostomi</taxon>
        <taxon>Archelosauria</taxon>
        <taxon>Testudinata</taxon>
        <taxon>Testudines</taxon>
        <taxon>Cryptodira</taxon>
        <taxon>Durocryptodira</taxon>
        <taxon>Testudinoidea</taxon>
        <taxon>Emydidae</taxon>
        <taxon>Terrapene</taxon>
    </lineage>
</organism>
<reference evidence="1" key="2">
    <citation type="submission" date="2025-09" db="UniProtKB">
        <authorList>
            <consortium name="Ensembl"/>
        </authorList>
    </citation>
    <scope>IDENTIFICATION</scope>
</reference>
<dbReference type="InParanoid" id="A0A674JGG3"/>
<name>A0A674JGG3_9SAUR</name>
<keyword evidence="2" id="KW-1185">Reference proteome</keyword>
<protein>
    <submittedName>
        <fullName evidence="1">Uncharacterized protein</fullName>
    </submittedName>
</protein>
<accession>A0A674JGG3</accession>
<dbReference type="Proteomes" id="UP000472274">
    <property type="component" value="Unplaced"/>
</dbReference>
<evidence type="ECO:0000313" key="1">
    <source>
        <dbReference type="Ensembl" id="ENSTMTP00000019728.1"/>
    </source>
</evidence>
<evidence type="ECO:0000313" key="2">
    <source>
        <dbReference type="Proteomes" id="UP000472274"/>
    </source>
</evidence>
<sequence length="122" mass="13915">MKSLAKVHFPNIISWRTSKITFISLKRVKGEQLRMEGILGQAPWLLIYWIWRKTVVAQVGHGIFIACCGEGLRKKKVENPSTKPYTTPCSAPGRWHNRYVQSLSCSMGITAVQCAFRYLCLQ</sequence>
<reference evidence="1" key="1">
    <citation type="submission" date="2025-08" db="UniProtKB">
        <authorList>
            <consortium name="Ensembl"/>
        </authorList>
    </citation>
    <scope>IDENTIFICATION</scope>
</reference>
<dbReference type="AlphaFoldDB" id="A0A674JGG3"/>